<dbReference type="Proteomes" id="UP001342314">
    <property type="component" value="Unassembled WGS sequence"/>
</dbReference>
<evidence type="ECO:0008006" key="9">
    <source>
        <dbReference type="Google" id="ProtNLM"/>
    </source>
</evidence>
<comment type="similarity">
    <text evidence="2">Belongs to the CDC45 family.</text>
</comment>
<feature type="region of interest" description="Disordered" evidence="6">
    <location>
        <begin position="204"/>
        <end position="268"/>
    </location>
</feature>
<dbReference type="GO" id="GO:0006270">
    <property type="term" value="P:DNA replication initiation"/>
    <property type="evidence" value="ECO:0007669"/>
    <property type="project" value="InterPro"/>
</dbReference>
<dbReference type="GO" id="GO:0031261">
    <property type="term" value="C:DNA replication preinitiation complex"/>
    <property type="evidence" value="ECO:0007669"/>
    <property type="project" value="TreeGrafter"/>
</dbReference>
<keyword evidence="5" id="KW-0131">Cell cycle</keyword>
<dbReference type="GO" id="GO:0003682">
    <property type="term" value="F:chromatin binding"/>
    <property type="evidence" value="ECO:0007669"/>
    <property type="project" value="TreeGrafter"/>
</dbReference>
<keyword evidence="3" id="KW-0235">DNA replication</keyword>
<evidence type="ECO:0000256" key="3">
    <source>
        <dbReference type="ARBA" id="ARBA00022705"/>
    </source>
</evidence>
<dbReference type="PANTHER" id="PTHR10507:SF0">
    <property type="entry name" value="CELL DIVISION CONTROL PROTEIN 45 HOMOLOG"/>
    <property type="match status" value="1"/>
</dbReference>
<keyword evidence="4" id="KW-0539">Nucleus</keyword>
<dbReference type="PANTHER" id="PTHR10507">
    <property type="entry name" value="CDC45-RELATED PROTEIN"/>
    <property type="match status" value="1"/>
</dbReference>
<feature type="compositionally biased region" description="Acidic residues" evidence="6">
    <location>
        <begin position="209"/>
        <end position="239"/>
    </location>
</feature>
<evidence type="ECO:0000313" key="7">
    <source>
        <dbReference type="EMBL" id="GJN90374.1"/>
    </source>
</evidence>
<accession>A0AAV5GKD0</accession>
<feature type="compositionally biased region" description="Basic and acidic residues" evidence="6">
    <location>
        <begin position="586"/>
        <end position="602"/>
    </location>
</feature>
<keyword evidence="8" id="KW-1185">Reference proteome</keyword>
<evidence type="ECO:0000313" key="8">
    <source>
        <dbReference type="Proteomes" id="UP001342314"/>
    </source>
</evidence>
<gene>
    <name evidence="7" type="ORF">Rhopal_003385-T1</name>
</gene>
<evidence type="ECO:0000256" key="4">
    <source>
        <dbReference type="ARBA" id="ARBA00023242"/>
    </source>
</evidence>
<comment type="caution">
    <text evidence="7">The sequence shown here is derived from an EMBL/GenBank/DDBJ whole genome shotgun (WGS) entry which is preliminary data.</text>
</comment>
<organism evidence="7 8">
    <name type="scientific">Rhodotorula paludigena</name>
    <dbReference type="NCBI Taxonomy" id="86838"/>
    <lineage>
        <taxon>Eukaryota</taxon>
        <taxon>Fungi</taxon>
        <taxon>Dikarya</taxon>
        <taxon>Basidiomycota</taxon>
        <taxon>Pucciniomycotina</taxon>
        <taxon>Microbotryomycetes</taxon>
        <taxon>Sporidiobolales</taxon>
        <taxon>Sporidiobolaceae</taxon>
        <taxon>Rhodotorula</taxon>
    </lineage>
</organism>
<dbReference type="GO" id="GO:0003688">
    <property type="term" value="F:DNA replication origin binding"/>
    <property type="evidence" value="ECO:0007669"/>
    <property type="project" value="TreeGrafter"/>
</dbReference>
<proteinExistence type="inferred from homology"/>
<dbReference type="GO" id="GO:0000727">
    <property type="term" value="P:double-strand break repair via break-induced replication"/>
    <property type="evidence" value="ECO:0007669"/>
    <property type="project" value="TreeGrafter"/>
</dbReference>
<feature type="region of interest" description="Disordered" evidence="6">
    <location>
        <begin position="524"/>
        <end position="548"/>
    </location>
</feature>
<dbReference type="EMBL" id="BQKY01000006">
    <property type="protein sequence ID" value="GJN90374.1"/>
    <property type="molecule type" value="Genomic_DNA"/>
</dbReference>
<dbReference type="InterPro" id="IPR003874">
    <property type="entry name" value="CDC45"/>
</dbReference>
<name>A0AAV5GKD0_9BASI</name>
<reference evidence="7 8" key="1">
    <citation type="submission" date="2021-12" db="EMBL/GenBank/DDBJ databases">
        <title>High titer production of polyol ester of fatty acids by Rhodotorula paludigena BS15 towards product separation-free biomass refinery.</title>
        <authorList>
            <person name="Mano J."/>
            <person name="Ono H."/>
            <person name="Tanaka T."/>
            <person name="Naito K."/>
            <person name="Sushida H."/>
            <person name="Ike M."/>
            <person name="Tokuyasu K."/>
            <person name="Kitaoka M."/>
        </authorList>
    </citation>
    <scope>NUCLEOTIDE SEQUENCE [LARGE SCALE GENOMIC DNA]</scope>
    <source>
        <strain evidence="7 8">BS15</strain>
    </source>
</reference>
<evidence type="ECO:0000256" key="2">
    <source>
        <dbReference type="ARBA" id="ARBA00010727"/>
    </source>
</evidence>
<evidence type="ECO:0000256" key="5">
    <source>
        <dbReference type="ARBA" id="ARBA00023306"/>
    </source>
</evidence>
<evidence type="ECO:0000256" key="6">
    <source>
        <dbReference type="SAM" id="MobiDB-lite"/>
    </source>
</evidence>
<comment type="subcellular location">
    <subcellularLocation>
        <location evidence="1">Nucleus</location>
    </subcellularLocation>
</comment>
<sequence>MILPSGQYGAAYREILSRARGSPACTTYLFVAPDVDGLCAARLLSQLLKTDDVAHQTIPVGSWMQLAQEAEQLRDEDVRNLILINLGASADLYALFGPGDEATGQAGLDFPPSCMIHVVDSHRPVALANLFTRSDYARAVFDPRRVRALQAGGGGGGGGAARVAPLPEEELSVVVWDEVREKATEVDDLDSEARGRIEDPWKREREAWEELEPYPPSDSEDSEDSEEDEPEEEDDEEDSQGVRRKRRRTDSVEPPSMQPKPLSREQRRAYRAQLAKYEAKGASFGQSVAGMMYLLAEGLGRADIDSVWLAILGLTHQLTNSLIDLSSYESLQSLYATEVARLSSSSASLETANVSTTHASTSERDRSIRPSDELRFCLFRHWNLYDAMYHSGYLGGRMKLWTVEGRKKLSGLLAKMGCEEAQGSEACDADAWMRYSLSLSESSETYAHMSSDLKASLFPMLSEQRAAYALWDLTYPSFVRKSGWRVDLSASDCVEALAAMLEAATGVRLDFSTAVDGRRALVGGEEARGRGGGGGGGQHDAATQHGGREEWAEGIRGWLARGADGAEGNKENRRPGQAAGDEDEGMTEKEKRDRRDQDESEARRRNFWHAWDALDPEDTTLLRRALPLSMALHRAVISQGSFLFDKQGVRLFRSYRLAILKEGPDLPVFQHPATLLRLAHWLVDSIRSILEHTAGGGGANAKNLPLVVAALNEKSDKFLVVGVVPADEFGDVRRNRFGRAFEEAAIRSRAKAQQRYFDASVVEVRKDDFDKFLKDLSMA</sequence>
<feature type="region of interest" description="Disordered" evidence="6">
    <location>
        <begin position="562"/>
        <end position="602"/>
    </location>
</feature>
<dbReference type="Pfam" id="PF02724">
    <property type="entry name" value="CDC45"/>
    <property type="match status" value="2"/>
</dbReference>
<dbReference type="AlphaFoldDB" id="A0AAV5GKD0"/>
<dbReference type="GO" id="GO:0003697">
    <property type="term" value="F:single-stranded DNA binding"/>
    <property type="evidence" value="ECO:0007669"/>
    <property type="project" value="TreeGrafter"/>
</dbReference>
<dbReference type="GO" id="GO:1902977">
    <property type="term" value="P:mitotic DNA replication preinitiation complex assembly"/>
    <property type="evidence" value="ECO:0007669"/>
    <property type="project" value="TreeGrafter"/>
</dbReference>
<protein>
    <recommendedName>
        <fullName evidence="9">CDC45-like protein</fullName>
    </recommendedName>
</protein>
<evidence type="ECO:0000256" key="1">
    <source>
        <dbReference type="ARBA" id="ARBA00004123"/>
    </source>
</evidence>